<dbReference type="KEGG" id="ibu:IB211_00348"/>
<evidence type="ECO:0000313" key="1">
    <source>
        <dbReference type="EMBL" id="ALP92743.1"/>
    </source>
</evidence>
<dbReference type="RefSeq" id="WP_242857397.1">
    <property type="nucleotide sequence ID" value="NZ_CAMREZ010000004.1"/>
</dbReference>
<reference evidence="3" key="2">
    <citation type="submission" date="2015-04" db="EMBL/GenBank/DDBJ databases">
        <title>A butyrogenic pathway from the amino acid lysine in a human gut commensal.</title>
        <authorList>
            <person name="de Vos W.M."/>
            <person name="Bui N.T.P."/>
            <person name="Plugge C.M."/>
            <person name="Ritari J."/>
        </authorList>
    </citation>
    <scope>NUCLEOTIDE SEQUENCE [LARGE SCALE GENOMIC DNA]</scope>
    <source>
        <strain evidence="3">AF211</strain>
    </source>
</reference>
<dbReference type="Proteomes" id="UP000245778">
    <property type="component" value="Unassembled WGS sequence"/>
</dbReference>
<dbReference type="EMBL" id="CP011307">
    <property type="protein sequence ID" value="ALP92743.1"/>
    <property type="molecule type" value="Genomic_DNA"/>
</dbReference>
<evidence type="ECO:0000313" key="3">
    <source>
        <dbReference type="Proteomes" id="UP000064844"/>
    </source>
</evidence>
<dbReference type="eggNOG" id="ENOG5031K93">
    <property type="taxonomic scope" value="Bacteria"/>
</dbReference>
<protein>
    <submittedName>
        <fullName evidence="1 2">Stage II sporulation protein R</fullName>
    </submittedName>
</protein>
<dbReference type="PATRIC" id="fig|1297617.4.peg.351"/>
<evidence type="ECO:0000313" key="4">
    <source>
        <dbReference type="Proteomes" id="UP000245778"/>
    </source>
</evidence>
<dbReference type="Proteomes" id="UP000064844">
    <property type="component" value="Chromosome"/>
</dbReference>
<reference evidence="2 4" key="3">
    <citation type="submission" date="2018-04" db="EMBL/GenBank/DDBJ databases">
        <title>Genomic Encyclopedia of Type Strains, Phase IV (KMG-IV): sequencing the most valuable type-strain genomes for metagenomic binning, comparative biology and taxonomic classification.</title>
        <authorList>
            <person name="Goeker M."/>
        </authorList>
    </citation>
    <scope>NUCLEOTIDE SEQUENCE [LARGE SCALE GENOMIC DNA]</scope>
    <source>
        <strain evidence="2 4">DSM 26588</strain>
    </source>
</reference>
<evidence type="ECO:0000313" key="2">
    <source>
        <dbReference type="EMBL" id="PVY59874.1"/>
    </source>
</evidence>
<keyword evidence="3" id="KW-1185">Reference proteome</keyword>
<sequence>MTGTLRENNRLRRWEAALLAGVAVAMLWGVWLDREQAALADKVIRLHVLANSDSEADQALKLRVRDRILAEAADLFAPGETVAQARETLTLALPALAEAGAEVVREEGYEYAVSASLEENVWFPTKQYTDFALPQGSYTALRVVIGEGGGRNWWCVVFPPLCLGSVTETTEETAALGDLSESDVALMTGEDEGYVVKFKAIELWEDFKGWAEGR</sequence>
<dbReference type="AlphaFoldDB" id="A0A0S2W0R6"/>
<dbReference type="InterPro" id="IPR014202">
    <property type="entry name" value="Spore_II_R"/>
</dbReference>
<accession>A0A0S2W0R6</accession>
<dbReference type="Pfam" id="PF09551">
    <property type="entry name" value="Spore_II_R"/>
    <property type="match status" value="1"/>
</dbReference>
<name>A0A0S2W0R6_9FIRM</name>
<dbReference type="STRING" id="1297617.IB211_00348"/>
<reference evidence="1 3" key="1">
    <citation type="journal article" date="2015" name="Nat. Commun.">
        <title>Production of butyrate from lysine and the Amadori product fructoselysine by a human gut commensal.</title>
        <authorList>
            <person name="Bui T.P."/>
            <person name="Ritari J."/>
            <person name="Boeren S."/>
            <person name="de Waard P."/>
            <person name="Plugge C.M."/>
            <person name="de Vos W.M."/>
        </authorList>
    </citation>
    <scope>NUCLEOTIDE SEQUENCE [LARGE SCALE GENOMIC DNA]</scope>
    <source>
        <strain evidence="1 3">AF211</strain>
    </source>
</reference>
<organism evidence="1 3">
    <name type="scientific">Intestinimonas butyriciproducens</name>
    <dbReference type="NCBI Taxonomy" id="1297617"/>
    <lineage>
        <taxon>Bacteria</taxon>
        <taxon>Bacillati</taxon>
        <taxon>Bacillota</taxon>
        <taxon>Clostridia</taxon>
        <taxon>Eubacteriales</taxon>
        <taxon>Intestinimonas</taxon>
    </lineage>
</organism>
<gene>
    <name evidence="2" type="ORF">C7373_101388</name>
    <name evidence="1" type="ORF">IB211_00348</name>
</gene>
<dbReference type="GeneID" id="93227882"/>
<proteinExistence type="predicted"/>
<dbReference type="EMBL" id="QEKK01000001">
    <property type="protein sequence ID" value="PVY59874.1"/>
    <property type="molecule type" value="Genomic_DNA"/>
</dbReference>